<dbReference type="Gene3D" id="3.40.50.150">
    <property type="entry name" value="Vaccinia Virus protein VP39"/>
    <property type="match status" value="1"/>
</dbReference>
<name>X0UKB7_9ZZZZ</name>
<evidence type="ECO:0000313" key="1">
    <source>
        <dbReference type="EMBL" id="GAG06020.1"/>
    </source>
</evidence>
<dbReference type="SUPFAM" id="SSF53335">
    <property type="entry name" value="S-adenosyl-L-methionine-dependent methyltransferases"/>
    <property type="match status" value="1"/>
</dbReference>
<gene>
    <name evidence="1" type="ORF">S01H1_42347</name>
</gene>
<protein>
    <recommendedName>
        <fullName evidence="2">Class I SAM-dependent methyltransferase</fullName>
    </recommendedName>
</protein>
<dbReference type="PANTHER" id="PTHR37909:SF1">
    <property type="entry name" value="S-ADENOSYL-L-METHIONINE-DEPENDENT METHYLTRANSFERASES SUPERFAMILY PROTEIN"/>
    <property type="match status" value="1"/>
</dbReference>
<sequence length="77" mass="9031">DTINASMSFEGRSVDFVYVDASHDYDSVKNDIYTWFTKLKQGGWMAGHDYQYDVATAVDMIFKNRVERILQNTWLVR</sequence>
<feature type="non-terminal residue" evidence="1">
    <location>
        <position position="1"/>
    </location>
</feature>
<organism evidence="1">
    <name type="scientific">marine sediment metagenome</name>
    <dbReference type="NCBI Taxonomy" id="412755"/>
    <lineage>
        <taxon>unclassified sequences</taxon>
        <taxon>metagenomes</taxon>
        <taxon>ecological metagenomes</taxon>
    </lineage>
</organism>
<evidence type="ECO:0008006" key="2">
    <source>
        <dbReference type="Google" id="ProtNLM"/>
    </source>
</evidence>
<dbReference type="Pfam" id="PF13578">
    <property type="entry name" value="Methyltransf_24"/>
    <property type="match status" value="1"/>
</dbReference>
<dbReference type="EMBL" id="BARS01026922">
    <property type="protein sequence ID" value="GAG06020.1"/>
    <property type="molecule type" value="Genomic_DNA"/>
</dbReference>
<comment type="caution">
    <text evidence="1">The sequence shown here is derived from an EMBL/GenBank/DDBJ whole genome shotgun (WGS) entry which is preliminary data.</text>
</comment>
<dbReference type="AlphaFoldDB" id="X0UKB7"/>
<accession>X0UKB7</accession>
<reference evidence="1" key="1">
    <citation type="journal article" date="2014" name="Front. Microbiol.">
        <title>High frequency of phylogenetically diverse reductive dehalogenase-homologous genes in deep subseafloor sedimentary metagenomes.</title>
        <authorList>
            <person name="Kawai M."/>
            <person name="Futagami T."/>
            <person name="Toyoda A."/>
            <person name="Takaki Y."/>
            <person name="Nishi S."/>
            <person name="Hori S."/>
            <person name="Arai W."/>
            <person name="Tsubouchi T."/>
            <person name="Morono Y."/>
            <person name="Uchiyama I."/>
            <person name="Ito T."/>
            <person name="Fujiyama A."/>
            <person name="Inagaki F."/>
            <person name="Takami H."/>
        </authorList>
    </citation>
    <scope>NUCLEOTIDE SEQUENCE</scope>
    <source>
        <strain evidence="1">Expedition CK06-06</strain>
    </source>
</reference>
<dbReference type="InterPro" id="IPR029063">
    <property type="entry name" value="SAM-dependent_MTases_sf"/>
</dbReference>
<dbReference type="PANTHER" id="PTHR37909">
    <property type="entry name" value="S-ADENOSYL-L-METHIONINE-DEPENDENT METHYLTRANSFERASES SUPERFAMILY PROTEIN"/>
    <property type="match status" value="1"/>
</dbReference>
<proteinExistence type="predicted"/>